<feature type="compositionally biased region" description="Polar residues" evidence="3">
    <location>
        <begin position="214"/>
        <end position="229"/>
    </location>
</feature>
<evidence type="ECO:0000256" key="3">
    <source>
        <dbReference type="SAM" id="MobiDB-lite"/>
    </source>
</evidence>
<dbReference type="CDD" id="cd00022">
    <property type="entry name" value="BIR"/>
    <property type="match status" value="1"/>
</dbReference>
<dbReference type="SUPFAM" id="SSF57924">
    <property type="entry name" value="Inhibitor of apoptosis (IAP) repeat"/>
    <property type="match status" value="2"/>
</dbReference>
<name>A0A9P6G2T7_9FUNG</name>
<evidence type="ECO:0000256" key="2">
    <source>
        <dbReference type="ARBA" id="ARBA00022833"/>
    </source>
</evidence>
<protein>
    <submittedName>
        <fullName evidence="4">Uncharacterized protein</fullName>
    </submittedName>
</protein>
<feature type="compositionally biased region" description="Acidic residues" evidence="3">
    <location>
        <begin position="877"/>
        <end position="895"/>
    </location>
</feature>
<feature type="compositionally biased region" description="Basic residues" evidence="3">
    <location>
        <begin position="595"/>
        <end position="613"/>
    </location>
</feature>
<dbReference type="EMBL" id="JAABOA010000086">
    <property type="protein sequence ID" value="KAF9586004.1"/>
    <property type="molecule type" value="Genomic_DNA"/>
</dbReference>
<dbReference type="InterPro" id="IPR051190">
    <property type="entry name" value="Baculoviral_IAP"/>
</dbReference>
<feature type="compositionally biased region" description="Polar residues" evidence="3">
    <location>
        <begin position="958"/>
        <end position="983"/>
    </location>
</feature>
<proteinExistence type="predicted"/>
<feature type="region of interest" description="Disordered" evidence="3">
    <location>
        <begin position="771"/>
        <end position="804"/>
    </location>
</feature>
<feature type="compositionally biased region" description="Basic and acidic residues" evidence="3">
    <location>
        <begin position="862"/>
        <end position="876"/>
    </location>
</feature>
<feature type="region of interest" description="Disordered" evidence="3">
    <location>
        <begin position="432"/>
        <end position="515"/>
    </location>
</feature>
<feature type="region of interest" description="Disordered" evidence="3">
    <location>
        <begin position="317"/>
        <end position="419"/>
    </location>
</feature>
<dbReference type="AlphaFoldDB" id="A0A9P6G2T7"/>
<feature type="region of interest" description="Disordered" evidence="3">
    <location>
        <begin position="634"/>
        <end position="689"/>
    </location>
</feature>
<comment type="caution">
    <text evidence="4">The sequence shown here is derived from an EMBL/GenBank/DDBJ whole genome shotgun (WGS) entry which is preliminary data.</text>
</comment>
<feature type="compositionally biased region" description="Low complexity" evidence="3">
    <location>
        <begin position="639"/>
        <end position="666"/>
    </location>
</feature>
<feature type="compositionally biased region" description="Basic residues" evidence="3">
    <location>
        <begin position="393"/>
        <end position="406"/>
    </location>
</feature>
<dbReference type="GO" id="GO:0046872">
    <property type="term" value="F:metal ion binding"/>
    <property type="evidence" value="ECO:0007669"/>
    <property type="project" value="UniProtKB-KW"/>
</dbReference>
<keyword evidence="2" id="KW-0862">Zinc</keyword>
<gene>
    <name evidence="4" type="ORF">BGW38_010537</name>
</gene>
<feature type="region of interest" description="Disordered" evidence="3">
    <location>
        <begin position="592"/>
        <end position="622"/>
    </location>
</feature>
<keyword evidence="5" id="KW-1185">Reference proteome</keyword>
<dbReference type="PANTHER" id="PTHR46771:SF5">
    <property type="entry name" value="DETERIN"/>
    <property type="match status" value="1"/>
</dbReference>
<evidence type="ECO:0000313" key="4">
    <source>
        <dbReference type="EMBL" id="KAF9586004.1"/>
    </source>
</evidence>
<dbReference type="PROSITE" id="PS50143">
    <property type="entry name" value="BIR_REPEAT_2"/>
    <property type="match status" value="2"/>
</dbReference>
<dbReference type="OrthoDB" id="2196114at2759"/>
<dbReference type="Pfam" id="PF00653">
    <property type="entry name" value="BIR"/>
    <property type="match status" value="2"/>
</dbReference>
<dbReference type="SMART" id="SM00238">
    <property type="entry name" value="BIR"/>
    <property type="match status" value="2"/>
</dbReference>
<dbReference type="InterPro" id="IPR001370">
    <property type="entry name" value="BIR_rpt"/>
</dbReference>
<feature type="region of interest" description="Disordered" evidence="3">
    <location>
        <begin position="844"/>
        <end position="903"/>
    </location>
</feature>
<feature type="region of interest" description="Disordered" evidence="3">
    <location>
        <begin position="723"/>
        <end position="755"/>
    </location>
</feature>
<sequence length="1140" mass="124993">LANAGFYWKPAQGSPDNVICFLCSKSLDGWEGIDEPCAEHLSHSLRCGWAIIKTIPAHDDGSLPFRWDDEDELPREERMTKARIQTFGKWWPHENTKGWYGSIKKMANAGFFYAPMDGSEDNVQCPYCWLALDGWEPQDDPVHEHQRRCPTCPFFATRAAAPTKSSTAKVKRRMKIEVTQSVSAPTTEQLEDASGSSMLLKNVQVKEEEEETGGYSSLSKAPTRTVSLTRQRRQQLGIPNDDDISASSSRFTYLSGPSARGVSVVIKKRKLTLEEIEHSQETTENDIINSDPNGVADGDIDMENADSQAGYGAFEQLTESDAPSSFEMTSSSAIAGRRRRAAQTDSSQEDVATTQRISTKSSERPKRGRPRKVAKADASFSSESGSLDTLAIPKKRSMARMARRGSRAGQAGVMRSSMKKRPVKALIEIINLPAEGEQDAEPEPEPSIMPEKQNDLIGKGPRAGKDSEDRALPSLSADQTGLGHRDDSTNLASPAYRGTTPTSTGLASIPTTPVQASRRTFDDSFGIASSDHNESATLFDITNARVVVVDALTPGQRPASKADFEGWEDEDHGASGSLADPMHSFQGELADNRHQHQHQHRHRHRHQHRHLHLLRTPPQRQRVKDMMEASILTQDYAKSPSRLRPGPSSSLSSSVLVATDSGSLLSKESRSRSRSRSTSRSLSPDTKQNRLIDRLESLMHDNVSPQAVMAVAEDALREEVESLKRSQCRETKNAESAPNEVAEDEGMTTVETGDQSDDEDIVEFAHIDGSLIHPDLPQTPVKRVRSGTPSHHTQIFGPSTPGSLKDFTPVGSPSLRFQQHSYHDSSRTVPLPISKVISAIGAASRRANQDSPSPFVKTPVRKAGELLRQEDPKSDGDGIDDSEEAEGEESEDEGNSQDQGHRVSEEFAIGGGLMSRYNRQRDEKSYSQQNINVHLAAKDIGGNSDTFTRPDKMDDVATSSFSDDTVTAASTVAPSSRSGSLTSERTRRDQKALDSGGDRAMASSERLAMSLRQCRPSQPTSQKAPLQSTPPVVSPPVGLRGQSQSAVQQGPNHVNSSTGDGDEMESSMARTSEARTRWIEEAGLTEEDLQLTVEEFHHRCVTKQIEALELAAETLIQRFEEESQKVLSVLADDGSFSRQI</sequence>
<evidence type="ECO:0000256" key="1">
    <source>
        <dbReference type="ARBA" id="ARBA00022723"/>
    </source>
</evidence>
<keyword evidence="1" id="KW-0479">Metal-binding</keyword>
<reference evidence="4" key="1">
    <citation type="journal article" date="2020" name="Fungal Divers.">
        <title>Resolving the Mortierellaceae phylogeny through synthesis of multi-gene phylogenetics and phylogenomics.</title>
        <authorList>
            <person name="Vandepol N."/>
            <person name="Liber J."/>
            <person name="Desiro A."/>
            <person name="Na H."/>
            <person name="Kennedy M."/>
            <person name="Barry K."/>
            <person name="Grigoriev I.V."/>
            <person name="Miller A.N."/>
            <person name="O'Donnell K."/>
            <person name="Stajich J.E."/>
            <person name="Bonito G."/>
        </authorList>
    </citation>
    <scope>NUCLEOTIDE SEQUENCE</scope>
    <source>
        <strain evidence="4">KOD1015</strain>
    </source>
</reference>
<accession>A0A9P6G2T7</accession>
<feature type="compositionally biased region" description="Polar residues" evidence="3">
    <location>
        <begin position="1041"/>
        <end position="1059"/>
    </location>
</feature>
<feature type="region of interest" description="Disordered" evidence="3">
    <location>
        <begin position="557"/>
        <end position="580"/>
    </location>
</feature>
<feature type="compositionally biased region" description="Polar residues" evidence="3">
    <location>
        <begin position="1015"/>
        <end position="1031"/>
    </location>
</feature>
<dbReference type="Gene3D" id="1.10.1170.10">
    <property type="entry name" value="Inhibitor Of Apoptosis Protein (2mihbC-IAP-1), Chain A"/>
    <property type="match status" value="2"/>
</dbReference>
<feature type="region of interest" description="Disordered" evidence="3">
    <location>
        <begin position="206"/>
        <end position="255"/>
    </location>
</feature>
<feature type="compositionally biased region" description="Polar residues" evidence="3">
    <location>
        <begin position="317"/>
        <end position="329"/>
    </location>
</feature>
<feature type="region of interest" description="Disordered" evidence="3">
    <location>
        <begin position="278"/>
        <end position="305"/>
    </location>
</feature>
<feature type="non-terminal residue" evidence="4">
    <location>
        <position position="1140"/>
    </location>
</feature>
<organism evidence="4 5">
    <name type="scientific">Lunasporangiospora selenospora</name>
    <dbReference type="NCBI Taxonomy" id="979761"/>
    <lineage>
        <taxon>Eukaryota</taxon>
        <taxon>Fungi</taxon>
        <taxon>Fungi incertae sedis</taxon>
        <taxon>Mucoromycota</taxon>
        <taxon>Mortierellomycotina</taxon>
        <taxon>Mortierellomycetes</taxon>
        <taxon>Mortierellales</taxon>
        <taxon>Mortierellaceae</taxon>
        <taxon>Lunasporangiospora</taxon>
    </lineage>
</organism>
<feature type="compositionally biased region" description="Polar residues" evidence="3">
    <location>
        <begin position="787"/>
        <end position="802"/>
    </location>
</feature>
<feature type="compositionally biased region" description="Polar residues" evidence="3">
    <location>
        <begin position="343"/>
        <end position="360"/>
    </location>
</feature>
<dbReference type="PANTHER" id="PTHR46771">
    <property type="entry name" value="DETERIN"/>
    <property type="match status" value="1"/>
</dbReference>
<evidence type="ECO:0000313" key="5">
    <source>
        <dbReference type="Proteomes" id="UP000780801"/>
    </source>
</evidence>
<dbReference type="Proteomes" id="UP000780801">
    <property type="component" value="Unassembled WGS sequence"/>
</dbReference>
<feature type="compositionally biased region" description="Polar residues" evidence="3">
    <location>
        <begin position="499"/>
        <end position="515"/>
    </location>
</feature>
<feature type="region of interest" description="Disordered" evidence="3">
    <location>
        <begin position="958"/>
        <end position="1072"/>
    </location>
</feature>
<feature type="compositionally biased region" description="Basic and acidic residues" evidence="3">
    <location>
        <begin position="723"/>
        <end position="733"/>
    </location>
</feature>